<protein>
    <submittedName>
        <fullName evidence="3">Maltooligosyl trehalose synthase</fullName>
    </submittedName>
</protein>
<dbReference type="PANTHER" id="PTHR38784:SF1">
    <property type="entry name" value="SUCROSE PHOSPHORYLASE"/>
    <property type="match status" value="1"/>
</dbReference>
<dbReference type="OrthoDB" id="9805159at2"/>
<keyword evidence="2" id="KW-0808">Transferase</keyword>
<dbReference type="GO" id="GO:0016757">
    <property type="term" value="F:glycosyltransferase activity"/>
    <property type="evidence" value="ECO:0007669"/>
    <property type="project" value="UniProtKB-KW"/>
</dbReference>
<proteinExistence type="predicted"/>
<dbReference type="InterPro" id="IPR045857">
    <property type="entry name" value="O16G_dom_2"/>
</dbReference>
<evidence type="ECO:0000256" key="1">
    <source>
        <dbReference type="ARBA" id="ARBA00022676"/>
    </source>
</evidence>
<dbReference type="Gene3D" id="3.90.400.10">
    <property type="entry name" value="Oligo-1,6-glucosidase, Domain 2"/>
    <property type="match status" value="1"/>
</dbReference>
<dbReference type="EMBL" id="FQUX01000008">
    <property type="protein sequence ID" value="SHF85995.1"/>
    <property type="molecule type" value="Genomic_DNA"/>
</dbReference>
<gene>
    <name evidence="3" type="ORF">SAMN03080594_108126</name>
</gene>
<reference evidence="4" key="1">
    <citation type="submission" date="2016-11" db="EMBL/GenBank/DDBJ databases">
        <authorList>
            <person name="Varghese N."/>
            <person name="Submissions S."/>
        </authorList>
    </citation>
    <scope>NUCLEOTIDE SEQUENCE [LARGE SCALE GENOMIC DNA]</scope>
    <source>
        <strain evidence="4">DSM 17539</strain>
    </source>
</reference>
<dbReference type="InterPro" id="IPR017853">
    <property type="entry name" value="GH"/>
</dbReference>
<name>A0A1M5F3F9_9FLAO</name>
<keyword evidence="1" id="KW-0328">Glycosyltransferase</keyword>
<dbReference type="Gene3D" id="3.20.20.80">
    <property type="entry name" value="Glycosidases"/>
    <property type="match status" value="1"/>
</dbReference>
<sequence length="586" mass="66358">MLEHKYGGHDSNNSSIVNGVMLNAYPDSIGHNLNDTVTMLEMPEFKDVFSLFYILPTFFNSDLDRGFSIIDYDLNKDLVSREDLKGLDKLNIGLKFDIVLNHLSVASPQFQDLLKQGEDSKFKDFFINWNEFWEGKGEMGEDGVIIPKEEFLSKLFMRKSGLPILKVPFPDGTEKPYWNTFYQQLAYHKIAASDILKIEGISSGQKSAICEKINSAITEGKDLGNLDFGDCNPFKKEILQIVNRKKTYLGQMDVNASSPLVWEFYRETLEKLKGFGCKILRLDAFAYLHKEVGKSNFFNKPGTWEYLERIRQMAQKNDLTLLPEIHAEYGLHLHEEVAQKGYHIYDFFLPGLTIHALETGSTKALLGWAKEILDKGYKTVNMLGCHDGIPVLDLKGKEVNGVYNKGLLLDEEIEAIMNKIMDRGGRVKNLYDPSGKKISYYQVNATFFSALGEEEKKLLLARAIQMFMPGIPQVWYLDIFAGKNDYGAADKGGSGGHKEINRTTLSLHDVEQALKRDIVIDQLAIIRLRNSSQAFLGKVEIKDAPDGKLDIVWKNQVESAQLKADLKTLTFTINYTQNGIAKSMAY</sequence>
<evidence type="ECO:0000256" key="2">
    <source>
        <dbReference type="ARBA" id="ARBA00022679"/>
    </source>
</evidence>
<evidence type="ECO:0000313" key="4">
    <source>
        <dbReference type="Proteomes" id="UP000184406"/>
    </source>
</evidence>
<dbReference type="SUPFAM" id="SSF51445">
    <property type="entry name" value="(Trans)glycosidases"/>
    <property type="match status" value="1"/>
</dbReference>
<organism evidence="3 4">
    <name type="scientific">Arenibacter palladensis</name>
    <dbReference type="NCBI Taxonomy" id="237373"/>
    <lineage>
        <taxon>Bacteria</taxon>
        <taxon>Pseudomonadati</taxon>
        <taxon>Bacteroidota</taxon>
        <taxon>Flavobacteriia</taxon>
        <taxon>Flavobacteriales</taxon>
        <taxon>Flavobacteriaceae</taxon>
        <taxon>Arenibacter</taxon>
    </lineage>
</organism>
<dbReference type="AlphaFoldDB" id="A0A1M5F3F9"/>
<dbReference type="PANTHER" id="PTHR38784">
    <property type="entry name" value="SUCROSE PHOSPHORYLASE"/>
    <property type="match status" value="1"/>
</dbReference>
<keyword evidence="4" id="KW-1185">Reference proteome</keyword>
<dbReference type="Proteomes" id="UP000184406">
    <property type="component" value="Unassembled WGS sequence"/>
</dbReference>
<evidence type="ECO:0000313" key="3">
    <source>
        <dbReference type="EMBL" id="SHF85995.1"/>
    </source>
</evidence>
<accession>A0A1M5F3F9</accession>